<gene>
    <name evidence="1" type="ORF">FHR19_002680</name>
</gene>
<protein>
    <submittedName>
        <fullName evidence="1">Uncharacterized protein</fullName>
    </submittedName>
</protein>
<dbReference type="Proteomes" id="UP000557739">
    <property type="component" value="Unassembled WGS sequence"/>
</dbReference>
<keyword evidence="2" id="KW-1185">Reference proteome</keyword>
<accession>A0A7W9EIN1</accession>
<evidence type="ECO:0000313" key="1">
    <source>
        <dbReference type="EMBL" id="MBB5699314.1"/>
    </source>
</evidence>
<proteinExistence type="predicted"/>
<sequence length="141" mass="15120">MTDAAITAIQVARPAPIWRGVATIVLHCNDNKKRLCAQLAEQARRAAPIRITTIAETPTIATLRVIATFGDSGSTQSLTLAADRPIPMDDAQGGILPRRFVAAAGESTAQFFDRALDAFLPWRGKGGPGRMIRLPKGETLK</sequence>
<reference evidence="1 2" key="1">
    <citation type="submission" date="2020-08" db="EMBL/GenBank/DDBJ databases">
        <title>Genomic Encyclopedia of Type Strains, Phase IV (KMG-IV): sequencing the most valuable type-strain genomes for metagenomic binning, comparative biology and taxonomic classification.</title>
        <authorList>
            <person name="Goeker M."/>
        </authorList>
    </citation>
    <scope>NUCLEOTIDE SEQUENCE [LARGE SCALE GENOMIC DNA]</scope>
    <source>
        <strain evidence="1 2">DSM 27244</strain>
    </source>
</reference>
<name>A0A7W9EIN1_9SPHN</name>
<dbReference type="RefSeq" id="WP_184029235.1">
    <property type="nucleotide sequence ID" value="NZ_JACIJJ010000004.1"/>
</dbReference>
<evidence type="ECO:0000313" key="2">
    <source>
        <dbReference type="Proteomes" id="UP000557739"/>
    </source>
</evidence>
<comment type="caution">
    <text evidence="1">The sequence shown here is derived from an EMBL/GenBank/DDBJ whole genome shotgun (WGS) entry which is preliminary data.</text>
</comment>
<dbReference type="AlphaFoldDB" id="A0A7W9EIN1"/>
<organism evidence="1 2">
    <name type="scientific">Sphingomonas yantingensis</name>
    <dbReference type="NCBI Taxonomy" id="1241761"/>
    <lineage>
        <taxon>Bacteria</taxon>
        <taxon>Pseudomonadati</taxon>
        <taxon>Pseudomonadota</taxon>
        <taxon>Alphaproteobacteria</taxon>
        <taxon>Sphingomonadales</taxon>
        <taxon>Sphingomonadaceae</taxon>
        <taxon>Sphingomonas</taxon>
    </lineage>
</organism>
<dbReference type="EMBL" id="JACIJJ010000004">
    <property type="protein sequence ID" value="MBB5699314.1"/>
    <property type="molecule type" value="Genomic_DNA"/>
</dbReference>